<reference evidence="1 2" key="1">
    <citation type="submission" date="2018-04" db="EMBL/GenBank/DDBJ databases">
        <title>Thalassorhabdus spongiae gen. nov., sp. nov., isolated from a marine sponge in South-West Iceland.</title>
        <authorList>
            <person name="Knobloch S."/>
            <person name="Daussin A."/>
            <person name="Johannsson R."/>
            <person name="Marteinsson V.T."/>
        </authorList>
    </citation>
    <scope>NUCLEOTIDE SEQUENCE [LARGE SCALE GENOMIC DNA]</scope>
    <source>
        <strain evidence="1 2">Hp12</strain>
    </source>
</reference>
<dbReference type="AlphaFoldDB" id="A0A2V1GPA4"/>
<evidence type="ECO:0000313" key="1">
    <source>
        <dbReference type="EMBL" id="PVZ64534.1"/>
    </source>
</evidence>
<gene>
    <name evidence="1" type="ORF">DC094_19680</name>
</gene>
<proteinExistence type="predicted"/>
<dbReference type="RefSeq" id="WP_116688837.1">
    <property type="nucleotide sequence ID" value="NZ_CAWNYD010000012.1"/>
</dbReference>
<dbReference type="EMBL" id="QDDL01000012">
    <property type="protein sequence ID" value="PVZ64534.1"/>
    <property type="molecule type" value="Genomic_DNA"/>
</dbReference>
<name>A0A2V1GPA4_9GAMM</name>
<evidence type="ECO:0000313" key="2">
    <source>
        <dbReference type="Proteomes" id="UP000244906"/>
    </source>
</evidence>
<keyword evidence="2" id="KW-1185">Reference proteome</keyword>
<accession>A0A2V1GPA4</accession>
<comment type="caution">
    <text evidence="1">The sequence shown here is derived from an EMBL/GenBank/DDBJ whole genome shotgun (WGS) entry which is preliminary data.</text>
</comment>
<dbReference type="OrthoDB" id="1618728at2"/>
<sequence>MKLGDYSLDILGGKLQKDGYILMKDNTQYKLLMINFSDKKCDAKVKIDGKLIGIWRVEPKQHIIIDRPSADTGLLTYYELGGEHSEKAQLFLNESLGLISVTYLPEKIKDTPQSTKTPALLGRQQASSICLAQKAPPYYCQPKAQEGCYQQAGGTGLSGESSQFFSRAEQINYQEESARTINVRLYSSNSDEARPLY</sequence>
<organism evidence="1 2">
    <name type="scientific">Pelagibaculum spongiae</name>
    <dbReference type="NCBI Taxonomy" id="2080658"/>
    <lineage>
        <taxon>Bacteria</taxon>
        <taxon>Pseudomonadati</taxon>
        <taxon>Pseudomonadota</taxon>
        <taxon>Gammaproteobacteria</taxon>
        <taxon>Oceanospirillales</taxon>
        <taxon>Pelagibaculum</taxon>
    </lineage>
</organism>
<protein>
    <submittedName>
        <fullName evidence="1">Uncharacterized protein</fullName>
    </submittedName>
</protein>
<dbReference type="Proteomes" id="UP000244906">
    <property type="component" value="Unassembled WGS sequence"/>
</dbReference>